<feature type="compositionally biased region" description="Polar residues" evidence="1">
    <location>
        <begin position="305"/>
        <end position="323"/>
    </location>
</feature>
<comment type="caution">
    <text evidence="2">The sequence shown here is derived from an EMBL/GenBank/DDBJ whole genome shotgun (WGS) entry which is preliminary data.</text>
</comment>
<feature type="region of interest" description="Disordered" evidence="1">
    <location>
        <begin position="57"/>
        <end position="126"/>
    </location>
</feature>
<feature type="region of interest" description="Disordered" evidence="1">
    <location>
        <begin position="297"/>
        <end position="323"/>
    </location>
</feature>
<sequence>MTRVVGLQRENARGAVEYVRRPQAKTQAPVPGGGAPGPPPAHWWTKSDLEQASVLLGMKLSPVPSPAPSPKRRKVGFPPDDQPAAVSRSGSSDSAELLAVDLVPRRSTAPPKKTKKAEDLPKPPHGCGVREATLAGFARVPDAPAGLVERSARFVSEVACMFPPGSTIFSLFKRFLAAPRTCVDDRKRAVKEIILLLNETPQLMKLFLGLLPPESYAESVRSHDVQSLVRRTGGRAPPEDGDRLLVRWGDEAKGSAPGGYYRCIVSTHPASKEKFVYGRDKPAAWWDEPVSFDVDADDWKPDPQFSGSSAPWSNSANSLYKAP</sequence>
<feature type="region of interest" description="Disordered" evidence="1">
    <location>
        <begin position="1"/>
        <end position="44"/>
    </location>
</feature>
<protein>
    <submittedName>
        <fullName evidence="2">Uncharacterized protein</fullName>
    </submittedName>
</protein>
<evidence type="ECO:0000256" key="1">
    <source>
        <dbReference type="SAM" id="MobiDB-lite"/>
    </source>
</evidence>
<organism evidence="2 3">
    <name type="scientific">Aureococcus anophagefferens</name>
    <name type="common">Harmful bloom alga</name>
    <dbReference type="NCBI Taxonomy" id="44056"/>
    <lineage>
        <taxon>Eukaryota</taxon>
        <taxon>Sar</taxon>
        <taxon>Stramenopiles</taxon>
        <taxon>Ochrophyta</taxon>
        <taxon>Pelagophyceae</taxon>
        <taxon>Pelagomonadales</taxon>
        <taxon>Pelagomonadaceae</taxon>
        <taxon>Aureococcus</taxon>
    </lineage>
</organism>
<keyword evidence="3" id="KW-1185">Reference proteome</keyword>
<proteinExistence type="predicted"/>
<dbReference type="Proteomes" id="UP001363151">
    <property type="component" value="Unassembled WGS sequence"/>
</dbReference>
<dbReference type="EMBL" id="JBBJCI010000364">
    <property type="protein sequence ID" value="KAK7233057.1"/>
    <property type="molecule type" value="Genomic_DNA"/>
</dbReference>
<name>A0ABR1FLL3_AURAN</name>
<gene>
    <name evidence="2" type="ORF">SO694_00039149</name>
</gene>
<reference evidence="2 3" key="1">
    <citation type="submission" date="2024-03" db="EMBL/GenBank/DDBJ databases">
        <title>Aureococcus anophagefferens CCMP1851 and Kratosvirus quantuckense: Draft genome of a second virus-susceptible host strain in the model system.</title>
        <authorList>
            <person name="Chase E."/>
            <person name="Truchon A.R."/>
            <person name="Schepens W."/>
            <person name="Wilhelm S.W."/>
        </authorList>
    </citation>
    <scope>NUCLEOTIDE SEQUENCE [LARGE SCALE GENOMIC DNA]</scope>
    <source>
        <strain evidence="2 3">CCMP1851</strain>
    </source>
</reference>
<evidence type="ECO:0000313" key="3">
    <source>
        <dbReference type="Proteomes" id="UP001363151"/>
    </source>
</evidence>
<evidence type="ECO:0000313" key="2">
    <source>
        <dbReference type="EMBL" id="KAK7233057.1"/>
    </source>
</evidence>
<accession>A0ABR1FLL3</accession>